<accession>A0ACB8CQH6</accession>
<reference evidence="1" key="1">
    <citation type="submission" date="2020-05" db="EMBL/GenBank/DDBJ databases">
        <title>Large-scale comparative analyses of tick genomes elucidate their genetic diversity and vector capacities.</title>
        <authorList>
            <person name="Jia N."/>
            <person name="Wang J."/>
            <person name="Shi W."/>
            <person name="Du L."/>
            <person name="Sun Y."/>
            <person name="Zhan W."/>
            <person name="Jiang J."/>
            <person name="Wang Q."/>
            <person name="Zhang B."/>
            <person name="Ji P."/>
            <person name="Sakyi L.B."/>
            <person name="Cui X."/>
            <person name="Yuan T."/>
            <person name="Jiang B."/>
            <person name="Yang W."/>
            <person name="Lam T.T.-Y."/>
            <person name="Chang Q."/>
            <person name="Ding S."/>
            <person name="Wang X."/>
            <person name="Zhu J."/>
            <person name="Ruan X."/>
            <person name="Zhao L."/>
            <person name="Wei J."/>
            <person name="Que T."/>
            <person name="Du C."/>
            <person name="Cheng J."/>
            <person name="Dai P."/>
            <person name="Han X."/>
            <person name="Huang E."/>
            <person name="Gao Y."/>
            <person name="Liu J."/>
            <person name="Shao H."/>
            <person name="Ye R."/>
            <person name="Li L."/>
            <person name="Wei W."/>
            <person name="Wang X."/>
            <person name="Wang C."/>
            <person name="Yang T."/>
            <person name="Huo Q."/>
            <person name="Li W."/>
            <person name="Guo W."/>
            <person name="Chen H."/>
            <person name="Zhou L."/>
            <person name="Ni X."/>
            <person name="Tian J."/>
            <person name="Zhou Y."/>
            <person name="Sheng Y."/>
            <person name="Liu T."/>
            <person name="Pan Y."/>
            <person name="Xia L."/>
            <person name="Li J."/>
            <person name="Zhao F."/>
            <person name="Cao W."/>
        </authorList>
    </citation>
    <scope>NUCLEOTIDE SEQUENCE</scope>
    <source>
        <strain evidence="1">Dsil-2018</strain>
    </source>
</reference>
<comment type="caution">
    <text evidence="1">The sequence shown here is derived from an EMBL/GenBank/DDBJ whole genome shotgun (WGS) entry which is preliminary data.</text>
</comment>
<proteinExistence type="predicted"/>
<gene>
    <name evidence="1" type="ORF">HPB49_009285</name>
</gene>
<dbReference type="Proteomes" id="UP000821865">
    <property type="component" value="Chromosome 5"/>
</dbReference>
<organism evidence="1 2">
    <name type="scientific">Dermacentor silvarum</name>
    <name type="common">Tick</name>
    <dbReference type="NCBI Taxonomy" id="543639"/>
    <lineage>
        <taxon>Eukaryota</taxon>
        <taxon>Metazoa</taxon>
        <taxon>Ecdysozoa</taxon>
        <taxon>Arthropoda</taxon>
        <taxon>Chelicerata</taxon>
        <taxon>Arachnida</taxon>
        <taxon>Acari</taxon>
        <taxon>Parasitiformes</taxon>
        <taxon>Ixodida</taxon>
        <taxon>Ixodoidea</taxon>
        <taxon>Ixodidae</taxon>
        <taxon>Rhipicephalinae</taxon>
        <taxon>Dermacentor</taxon>
    </lineage>
</organism>
<keyword evidence="2" id="KW-1185">Reference proteome</keyword>
<evidence type="ECO:0000313" key="1">
    <source>
        <dbReference type="EMBL" id="KAH7949386.1"/>
    </source>
</evidence>
<name>A0ACB8CQH6_DERSI</name>
<protein>
    <submittedName>
        <fullName evidence="1">Uncharacterized protein</fullName>
    </submittedName>
</protein>
<dbReference type="EMBL" id="CM023474">
    <property type="protein sequence ID" value="KAH7949386.1"/>
    <property type="molecule type" value="Genomic_DNA"/>
</dbReference>
<sequence length="679" mass="76356">MTDFTGLDVTAASSAEPVQRSRIPLADLDCLISTFTRTAIDYRMPCTAAEGRTCQILSSVSVWNEALCQAKMELKQVPKTPGHLAVTSIDGTCVRDHSIENLHRAATLLHWLLMEHRCITVVELSGCRLNIYEGLLCDALQQNTSVKKLNLREMGDLGPHKDICMAISCMTRLEELACDAISQCRETFASVLSILIRTTESLRVLHIANLRIVGKDGITFLTALSANSTIADISLHGVVATARRRDDSSPFREYLKNTCTLTKLSISGYGVDLKNSLRDVFLGLFENKTVTAAHFNDVSLCAESCELVTRILQQDMVFLSLEVHFRSYEMDRLQATFDSWLVSLKKNETVEELALPYHIWNQKQWESFFLAMRRKGLPKKVTIGGSFAGVDQGLCRAIMETGVEGNVLFANWFGRDDYRSNFEILRCRAFSDIRATSFDLAGRQTLPTFMQTLSTLSHVTTVRLEINAAHYDEALASALRHYIGSTTTLRVLELKTLRWNEDVKLLADAVKSSRSIRRFCFRTTVATATVFLQYFSVNIDSNYVLLDFMIPVCMEETWFRVREVARRNHNLVALASHVRPGFNCDKRVAAALERVIHHPALVAEVAEVTAVSEAEATDTIRAAIRTFEGLHDFMRLAGVVRERVTCHPRGDGSTQLDDLNDYCWRSVRRYVSLDDVCDC</sequence>
<evidence type="ECO:0000313" key="2">
    <source>
        <dbReference type="Proteomes" id="UP000821865"/>
    </source>
</evidence>